<dbReference type="EMBL" id="JBHMQU010000102">
    <property type="protein sequence ID" value="MFC0813566.1"/>
    <property type="molecule type" value="Genomic_DNA"/>
</dbReference>
<dbReference type="Pfam" id="PF13692">
    <property type="entry name" value="Glyco_trans_1_4"/>
    <property type="match status" value="1"/>
</dbReference>
<proteinExistence type="inferred from homology"/>
<dbReference type="Pfam" id="PF13439">
    <property type="entry name" value="Glyco_transf_4"/>
    <property type="match status" value="1"/>
</dbReference>
<dbReference type="InterPro" id="IPR029044">
    <property type="entry name" value="Nucleotide-diphossugar_trans"/>
</dbReference>
<dbReference type="InterPro" id="IPR028098">
    <property type="entry name" value="Glyco_trans_4-like_N"/>
</dbReference>
<feature type="domain" description="Glycosyltransferase 2-like" evidence="4">
    <location>
        <begin position="294"/>
        <end position="467"/>
    </location>
</feature>
<dbReference type="Gene3D" id="3.40.50.2000">
    <property type="entry name" value="Glycogen Phosphorylase B"/>
    <property type="match status" value="3"/>
</dbReference>
<evidence type="ECO:0000256" key="2">
    <source>
        <dbReference type="ARBA" id="ARBA00022676"/>
    </source>
</evidence>
<name>A0ABV6T8G8_9RHOB</name>
<keyword evidence="3" id="KW-0808">Transferase</keyword>
<comment type="caution">
    <text evidence="6">The sequence shown here is derived from an EMBL/GenBank/DDBJ whole genome shotgun (WGS) entry which is preliminary data.</text>
</comment>
<evidence type="ECO:0000259" key="4">
    <source>
        <dbReference type="Pfam" id="PF00535"/>
    </source>
</evidence>
<dbReference type="RefSeq" id="WP_394321679.1">
    <property type="nucleotide sequence ID" value="NZ_JBHMQU010000102.1"/>
</dbReference>
<keyword evidence="7" id="KW-1185">Reference proteome</keyword>
<evidence type="ECO:0000256" key="3">
    <source>
        <dbReference type="ARBA" id="ARBA00022679"/>
    </source>
</evidence>
<gene>
    <name evidence="6" type="ORF">ACFHYO_15825</name>
</gene>
<feature type="domain" description="Glycosyltransferase subfamily 4-like N-terminal" evidence="5">
    <location>
        <begin position="615"/>
        <end position="779"/>
    </location>
</feature>
<evidence type="ECO:0000256" key="1">
    <source>
        <dbReference type="ARBA" id="ARBA00006739"/>
    </source>
</evidence>
<accession>A0ABV6T8G8</accession>
<reference evidence="6 7" key="1">
    <citation type="submission" date="2024-09" db="EMBL/GenBank/DDBJ databases">
        <authorList>
            <person name="Sun Q."/>
            <person name="Mori K."/>
        </authorList>
    </citation>
    <scope>NUCLEOTIDE SEQUENCE [LARGE SCALE GENOMIC DNA]</scope>
    <source>
        <strain evidence="6 7">KCTC 42086</strain>
    </source>
</reference>
<dbReference type="InterPro" id="IPR001173">
    <property type="entry name" value="Glyco_trans_2-like"/>
</dbReference>
<protein>
    <submittedName>
        <fullName evidence="6">Glycosyltransferase</fullName>
    </submittedName>
</protein>
<evidence type="ECO:0000313" key="7">
    <source>
        <dbReference type="Proteomes" id="UP001589920"/>
    </source>
</evidence>
<dbReference type="Pfam" id="PF00535">
    <property type="entry name" value="Glycos_transf_2"/>
    <property type="match status" value="1"/>
</dbReference>
<keyword evidence="2" id="KW-0328">Glycosyltransferase</keyword>
<sequence length="1322" mass="145519">MERYGLKISALNLRRLGSGRKTSDDNYVGITRLGHVDRVSDGKIVGWVKDEDSEAPLVIDILLDGVEVKAGIVADLHRQDVQDAGFGNGHFGFECGLPEAHLPVRKGAVIEVRRSPSGEILLRHVVSSLQRAASPTSVEDVASKEIAGQLESEGSKGHRYAIEPKELKPSPAVVSFDCRAKIESVTLTELRGWAINKNANGQTFNIDVLIDGQEFCVARNDQSRGDLLKHRVSKGLGGIRVALPLRYLEAGEHTISLRLPDGRVCSETVFVDETARRHPLNEGVASIPLADVAVIVPVYNAAEDVAVCIERLATFTPRSVDILFIDDASPDPAISALMQRAASHPNMRALRNRENMGFTRTVNRGLEDVGRKHAILLNSDARVTPGWVQGMLMAAASRPRVATVTAMSDRAGAFSAPDIGNANELPPGVDEITYARAFRRRALGLYPVVPTGNGFCMFVNRACLDEVGPLDAEAFPRGYGEENDFCMRAGRAGWTHLVDDRTYVFHDRSKSFGAAKTDLMAAGRAVIDARYPEYKQAIRVFSTDTDLQLARFRARQAMADCADPRAGLPAVLFVVATQTGGTPQTNLDLMTALADGLDSWLLRCDSRELTLSRLEGTRLREIRRHRLDEPVDPIRHHSGEYDAVVRDWIREIGPEIVHIRHLGWHSLSLPRIAKDLGSAVVFSFHDFYTLCPTVKLLDADNTYCGGTCTASAGECRAELWQPGSLPPLKGAWVNVWRQRFGRVLGDCDAFVTTSDSARARILSQLPGIDAARFHVIPHGRSFTEMQQLRRRPRHGSPLKILVPGNISMAKGLGVIKALLDHDTAGLIEFHVLGKIDTTQGISHPRLVLHGTYARDDFARRAEAAGAHLGAIFSIWDETYCHTLTELWSAGFPALVFDFPTVAGRVRESGAGWVLPHEDIAELYTRILALAFDPAEQDRADAAVLRWQGGRGQGRTVQLMAAQYLEVYRQVTGRTGRHPIVAVVAPGSEKLHRGYASTEIRLWERTRNGLDRDVTYVRMTPLALLANIRDGVVDGAIIQRNAIPLTMVDPLLAAFRDSGLPYVLELDDDLLDVPADKDPAGTYRAYAPFLRRLAERARMVTVSTAPLQERLRRINPDTRLLPNLLSEPLWRGDLPPRAAGQGITALYMGSKTHRADFDMIAPALDRIAARHADFRLAVIGVHDDPLPPWAERIDVPDHAKSYASFVPWLKSLSARFDFALAPLEDTEFNRHKSALKVLDGAALGLPVLASDMPVYRALRGDVPEMMLVGNTTEDWVIALEAAVAQVRSGSLDRDAVRRQVLVRHGLAQSLGEFDRSLENVFDV</sequence>
<dbReference type="Proteomes" id="UP001589920">
    <property type="component" value="Unassembled WGS sequence"/>
</dbReference>
<comment type="similarity">
    <text evidence="1">Belongs to the glycosyltransferase 2 family.</text>
</comment>
<dbReference type="PANTHER" id="PTHR43179:SF12">
    <property type="entry name" value="GALACTOFURANOSYLTRANSFERASE GLFT2"/>
    <property type="match status" value="1"/>
</dbReference>
<dbReference type="Gene3D" id="3.90.550.10">
    <property type="entry name" value="Spore Coat Polysaccharide Biosynthesis Protein SpsA, Chain A"/>
    <property type="match status" value="1"/>
</dbReference>
<organism evidence="6 7">
    <name type="scientific">Paracoccus panacisoli</name>
    <dbReference type="NCBI Taxonomy" id="1510163"/>
    <lineage>
        <taxon>Bacteria</taxon>
        <taxon>Pseudomonadati</taxon>
        <taxon>Pseudomonadota</taxon>
        <taxon>Alphaproteobacteria</taxon>
        <taxon>Rhodobacterales</taxon>
        <taxon>Paracoccaceae</taxon>
        <taxon>Paracoccus</taxon>
    </lineage>
</organism>
<dbReference type="SUPFAM" id="SSF53448">
    <property type="entry name" value="Nucleotide-diphospho-sugar transferases"/>
    <property type="match status" value="1"/>
</dbReference>
<evidence type="ECO:0000259" key="5">
    <source>
        <dbReference type="Pfam" id="PF13439"/>
    </source>
</evidence>
<dbReference type="PANTHER" id="PTHR43179">
    <property type="entry name" value="RHAMNOSYLTRANSFERASE WBBL"/>
    <property type="match status" value="1"/>
</dbReference>
<dbReference type="SUPFAM" id="SSF53756">
    <property type="entry name" value="UDP-Glycosyltransferase/glycogen phosphorylase"/>
    <property type="match status" value="2"/>
</dbReference>
<evidence type="ECO:0000313" key="6">
    <source>
        <dbReference type="EMBL" id="MFC0813566.1"/>
    </source>
</evidence>